<reference evidence="2 3" key="1">
    <citation type="submission" date="2020-08" db="EMBL/GenBank/DDBJ databases">
        <title>Sequencing the genomes of 1000 actinobacteria strains.</title>
        <authorList>
            <person name="Klenk H.-P."/>
        </authorList>
    </citation>
    <scope>NUCLEOTIDE SEQUENCE [LARGE SCALE GENOMIC DNA]</scope>
    <source>
        <strain evidence="2 3">DSM 28238</strain>
    </source>
</reference>
<evidence type="ECO:0000256" key="1">
    <source>
        <dbReference type="SAM" id="MobiDB-lite"/>
    </source>
</evidence>
<feature type="region of interest" description="Disordered" evidence="1">
    <location>
        <begin position="514"/>
        <end position="552"/>
    </location>
</feature>
<accession>A0A7W5TXH1</accession>
<evidence type="ECO:0000313" key="2">
    <source>
        <dbReference type="EMBL" id="MBB3668524.1"/>
    </source>
</evidence>
<dbReference type="EMBL" id="JACIBT010000027">
    <property type="protein sequence ID" value="MBB3668524.1"/>
    <property type="molecule type" value="Genomic_DNA"/>
</dbReference>
<sequence>MTRLRIYSKPRGAGDQTSGGRGKLLRATSNLTRVQVLVRETLQNSWDAKLDDWIPAYGVYVHRASEDVKRTLSDEVFTSLPESLKVLEDSLTHPKMRVMEIYDRGTSGLDGPFRAGEAAAPGAPNNFNSFVFDIGTTKDERGAGGTFGFGKTATFEVSHAHSVVYWSVCEDDAGVLEHRLIASALHEPYDEAGTRFTGAHWWGDLLEEDIVPLRGAAAQELGERLFETHFGEEETGTSILVIDPEVRVDSQEEAAAERVQVQTEEHEDLLIDEVVEALAYSAWPKVVGAGDEYPPMIFHVYKRGEEIEVSERVSDRYARYGSSLTAIRKKLDQLEGPVEPPQLHVLKETLEPIVLRPRRSFDEPLEEFFGNRSDSTAGFLHLMLTADDGTDRSGPVTSGLPTPKNQLCLMRSKAELVVYYDSVADTDLGGLQWTGVFKPTPECDFHFASSEPPTHDTWTPNTADTEVSAYVVRRTLEAVRRKTRDFLETERMAQSSANRSVRDVANALSNFVPLGPAVSEEEPEPDRSERPGRRRRVTAQRPQAVVTQHHPAPDGLGFMVEFEVKGEGGPEFALHAKPSARTSDGGMVLESSEFRLTWNGHERSGPGKNSAIFRSGSEGELHIATRTALALDLVIDVEEHI</sequence>
<name>A0A7W5TXH1_9MICC</name>
<dbReference type="RefSeq" id="WP_183358911.1">
    <property type="nucleotide sequence ID" value="NZ_BAABKR010000003.1"/>
</dbReference>
<protein>
    <submittedName>
        <fullName evidence="2">Uncharacterized protein</fullName>
    </submittedName>
</protein>
<gene>
    <name evidence="2" type="ORF">FHX47_002166</name>
</gene>
<dbReference type="AlphaFoldDB" id="A0A7W5TXH1"/>
<dbReference type="Proteomes" id="UP000547528">
    <property type="component" value="Unassembled WGS sequence"/>
</dbReference>
<evidence type="ECO:0000313" key="3">
    <source>
        <dbReference type="Proteomes" id="UP000547528"/>
    </source>
</evidence>
<organism evidence="2 3">
    <name type="scientific">Garicola koreensis</name>
    <dbReference type="NCBI Taxonomy" id="1262554"/>
    <lineage>
        <taxon>Bacteria</taxon>
        <taxon>Bacillati</taxon>
        <taxon>Actinomycetota</taxon>
        <taxon>Actinomycetes</taxon>
        <taxon>Micrococcales</taxon>
        <taxon>Micrococcaceae</taxon>
        <taxon>Garicola</taxon>
    </lineage>
</organism>
<feature type="region of interest" description="Disordered" evidence="1">
    <location>
        <begin position="1"/>
        <end position="23"/>
    </location>
</feature>
<proteinExistence type="predicted"/>
<comment type="caution">
    <text evidence="2">The sequence shown here is derived from an EMBL/GenBank/DDBJ whole genome shotgun (WGS) entry which is preliminary data.</text>
</comment>
<keyword evidence="3" id="KW-1185">Reference proteome</keyword>